<dbReference type="CDD" id="cd09122">
    <property type="entry name" value="PLDc_Tdp1_1"/>
    <property type="match status" value="1"/>
</dbReference>
<dbReference type="Gene3D" id="3.30.420.10">
    <property type="entry name" value="Ribonuclease H-like superfamily/Ribonuclease H"/>
    <property type="match status" value="1"/>
</dbReference>
<dbReference type="InterPro" id="IPR036397">
    <property type="entry name" value="RNaseH_sf"/>
</dbReference>
<evidence type="ECO:0000256" key="9">
    <source>
        <dbReference type="ARBA" id="ARBA00023295"/>
    </source>
</evidence>
<name>M7Y622_TRIUA</name>
<reference evidence="14" key="1">
    <citation type="journal article" date="2013" name="Nature">
        <title>Draft genome of the wheat A-genome progenitor Triticum urartu.</title>
        <authorList>
            <person name="Ling H.Q."/>
            <person name="Zhao S."/>
            <person name="Liu D."/>
            <person name="Wang J."/>
            <person name="Sun H."/>
            <person name="Zhang C."/>
            <person name="Fan H."/>
            <person name="Li D."/>
            <person name="Dong L."/>
            <person name="Tao Y."/>
            <person name="Gao C."/>
            <person name="Wu H."/>
            <person name="Li Y."/>
            <person name="Cui Y."/>
            <person name="Guo X."/>
            <person name="Zheng S."/>
            <person name="Wang B."/>
            <person name="Yu K."/>
            <person name="Liang Q."/>
            <person name="Yang W."/>
            <person name="Lou X."/>
            <person name="Chen J."/>
            <person name="Feng M."/>
            <person name="Jian J."/>
            <person name="Zhang X."/>
            <person name="Luo G."/>
            <person name="Jiang Y."/>
            <person name="Liu J."/>
            <person name="Wang Z."/>
            <person name="Sha Y."/>
            <person name="Zhang B."/>
            <person name="Wu H."/>
            <person name="Tang D."/>
            <person name="Shen Q."/>
            <person name="Xue P."/>
            <person name="Zou S."/>
            <person name="Wang X."/>
            <person name="Liu X."/>
            <person name="Wang F."/>
            <person name="Yang Y."/>
            <person name="An X."/>
            <person name="Dong Z."/>
            <person name="Zhang K."/>
            <person name="Zhang X."/>
            <person name="Luo M.C."/>
            <person name="Dvorak J."/>
            <person name="Tong Y."/>
            <person name="Wang J."/>
            <person name="Yang H."/>
            <person name="Li Z."/>
            <person name="Wang D."/>
            <person name="Zhang A."/>
            <person name="Wang J."/>
        </authorList>
    </citation>
    <scope>NUCLEOTIDE SEQUENCE</scope>
</reference>
<dbReference type="InterPro" id="IPR017853">
    <property type="entry name" value="GH"/>
</dbReference>
<dbReference type="GO" id="GO:0008081">
    <property type="term" value="F:phosphoric diester hydrolase activity"/>
    <property type="evidence" value="ECO:0007669"/>
    <property type="project" value="InterPro"/>
</dbReference>
<dbReference type="GO" id="GO:0005509">
    <property type="term" value="F:calcium ion binding"/>
    <property type="evidence" value="ECO:0007669"/>
    <property type="project" value="InterPro"/>
</dbReference>
<dbReference type="InterPro" id="IPR002156">
    <property type="entry name" value="RNaseH_domain"/>
</dbReference>
<evidence type="ECO:0000256" key="10">
    <source>
        <dbReference type="PIRSR" id="PIRSR610347-1"/>
    </source>
</evidence>
<evidence type="ECO:0000256" key="6">
    <source>
        <dbReference type="ARBA" id="ARBA00022801"/>
    </source>
</evidence>
<keyword evidence="6" id="KW-0378">Hydrolase</keyword>
<dbReference type="InterPro" id="IPR026960">
    <property type="entry name" value="RVT-Znf"/>
</dbReference>
<dbReference type="GO" id="GO:0004523">
    <property type="term" value="F:RNA-DNA hybrid ribonuclease activity"/>
    <property type="evidence" value="ECO:0007669"/>
    <property type="project" value="InterPro"/>
</dbReference>
<evidence type="ECO:0000256" key="8">
    <source>
        <dbReference type="ARBA" id="ARBA00023277"/>
    </source>
</evidence>
<dbReference type="SUPFAM" id="SSF56024">
    <property type="entry name" value="Phospholipase D/nuclease"/>
    <property type="match status" value="2"/>
</dbReference>
<dbReference type="Pfam" id="PF06087">
    <property type="entry name" value="Tyr-DNA_phospho"/>
    <property type="match status" value="2"/>
</dbReference>
<dbReference type="InterPro" id="IPR012850">
    <property type="entry name" value="A-amylase_bs_C"/>
</dbReference>
<dbReference type="Pfam" id="PF00128">
    <property type="entry name" value="Alpha-amylase"/>
    <property type="match status" value="1"/>
</dbReference>
<evidence type="ECO:0000256" key="1">
    <source>
        <dbReference type="ARBA" id="ARBA00000548"/>
    </source>
</evidence>
<dbReference type="CDD" id="cd06222">
    <property type="entry name" value="RNase_H_like"/>
    <property type="match status" value="1"/>
</dbReference>
<keyword evidence="9" id="KW-0326">Glycosidase</keyword>
<dbReference type="GO" id="GO:0016818">
    <property type="term" value="F:hydrolase activity, acting on acid anhydrides, in phosphorus-containing anhydrides"/>
    <property type="evidence" value="ECO:0007669"/>
    <property type="project" value="InterPro"/>
</dbReference>
<comment type="subunit">
    <text evidence="3">Monomer.</text>
</comment>
<sequence>MRIMAWKTATGALATNLGRAHRRIHIQISCPICGAEIESSFHALISCMHARRVWEGLRAIWPLPDDSLLVDSVKDWIVQLLSKCLDKTRDLVIMTIWRIWQLRNDITHGRNETPVEVTVDYLDSYYKSLNLVRNYSMEEIVKGKMPLYEDSRPKCVKNTESPTPWPPPPMGWVALSVDGLFSGQDGRASIGMVLRRENGSTIFAAYRYIFHCNDALEAKIHAIMQGMALAIQHLECPVIVQSDSSNALAILSSDNLSRSAYGHLAAEIKAHLVVRKFVPLNLVLRPIHISLSGTDIDAFLSPRSRLQHGHGGVLTAVGFPVSDGVIQEQAARNGNHDVNLHLLAACCFGYLVEHLIGGIIKNGREILLQAFNWESHKHNWWSNLEGRVADIAKSGFTSVWLPPPTQSLSPEGYLPQNLYSLDSCYGSLQQLNSLIQNMNDHNIRAMADVVINHRVGTTKGSNGMYNRYDGIPISWDEHAVTSCSGGKGNKSTGDNFDGVPNIDHTQPFVRKDIIEWLIWLRETIGFQDFRFDFTKGYASKFVKEYIEESKPLFAVGEYWDSCEYAPPDNRLSYNQDKHRQRIINWIDSTGGLCAAFDFTTKGILQVRNDHGSTEQEAVKGELWRLRDPEEKPPGVMGWWPSRSVTFIENHDTGSTQGHWPFPSDHVMEGYAYILTHPGIPTVFYDHFFDWGDSFHDEIAKLMEIRKSQDIHSRSAVKILEASSNLYSAVIDDKLCMKIGEGPWCPSDPEWKLAACGDRYAVWHMYGFVAEKFVACERGDEVAGSCEEVLVLRAESLRKRLRAISESQDPISFLRDPHRAHAGVKKARGEGDLLCQGNPINSFPQENLRQQECNSDQNRPGHQPDVTNEDTVQVPQRSKRCSNVELKGCSNGNVEQHHTEGCYSDGSIFFLNRLTGVRPEMRAEQHSGVTLPQLLHPIGSLLRVFIATFTSDISWFLDYCKIPQYLPVTIACHNKDRCWSANSENRTAVPFENHPNLLLVYPRFPEVIAFGKDRKNQGVACHHPKLIVLQREDSMRVIISSANLVPRQWHLITNTVWWQDFPRRTSPDYSDLFSAFEGPKSDFAAQLVSFIGSLINEVPGQAYWINEIAKYDFEGAGGYLVASVPGLYMPSPCYLESNYCLSEKQIIHTKSSYRIFLGSVQTSVVGLSHRFHLPSDAGSQLKALSVFLGKCRENMHGTTEVILKRNTNIPADANAVSVLVADLDKFCEEDSVQLGFLPREVAKWVSPLSDTGFFKFSGFIYPREALEAAFGATNTKVQLLMYVSKGPEFSQISGLIQDEHLPSLCSLVACLKRSPGLWRLEEVLSHFKWPETLETDFMYSASSIGTSINPQFIAHFASATGKRSNHDVDSEESDPEKTWQRLRSTGIFHDAIPHPHDRIGHPMHVKVAQRRFRSRLGGYSFGWTYCGSHNFSPAAWGQPLRPPSKANPTDATRGAPSGSRLHICNYELGIILIAPPPGMSKEGNGRRHGIDGISLPFVIPAPQYKYSDRPATPLAIRQAMAEACIPQSDLSEETDEDIPDEDDEHVVELSDCCPEEKEEEKIYAETLWGQVDSSQSQGKDS</sequence>
<dbReference type="InterPro" id="IPR006047">
    <property type="entry name" value="GH13_cat_dom"/>
</dbReference>
<feature type="active site" description="Nucleophile" evidence="10">
    <location>
        <position position="1022"/>
    </location>
</feature>
<dbReference type="Pfam" id="PF08797">
    <property type="entry name" value="HIRAN"/>
    <property type="match status" value="1"/>
</dbReference>
<feature type="binding site" evidence="11">
    <location>
        <position position="1024"/>
    </location>
    <ligand>
        <name>substrate</name>
    </ligand>
</feature>
<comment type="catalytic activity">
    <reaction evidence="1">
        <text>Endohydrolysis of (1-&gt;4)-alpha-D-glucosidic linkages in polysaccharides containing three or more (1-&gt;4)-alpha-linked D-glucose units.</text>
        <dbReference type="EC" id="3.2.1.1"/>
    </reaction>
</comment>
<dbReference type="GO" id="GO:0005634">
    <property type="term" value="C:nucleus"/>
    <property type="evidence" value="ECO:0007669"/>
    <property type="project" value="InterPro"/>
</dbReference>
<dbReference type="OMA" id="IMTIWRI"/>
<accession>M7Y622</accession>
<evidence type="ECO:0000259" key="12">
    <source>
        <dbReference type="SMART" id="SM00642"/>
    </source>
</evidence>
<dbReference type="SUPFAM" id="SSF53098">
    <property type="entry name" value="Ribonuclease H-like"/>
    <property type="match status" value="1"/>
</dbReference>
<organism evidence="14">
    <name type="scientific">Triticum urartu</name>
    <name type="common">Red wild einkorn</name>
    <name type="synonym">Crithodium urartu</name>
    <dbReference type="NCBI Taxonomy" id="4572"/>
    <lineage>
        <taxon>Eukaryota</taxon>
        <taxon>Viridiplantae</taxon>
        <taxon>Streptophyta</taxon>
        <taxon>Embryophyta</taxon>
        <taxon>Tracheophyta</taxon>
        <taxon>Spermatophyta</taxon>
        <taxon>Magnoliopsida</taxon>
        <taxon>Liliopsida</taxon>
        <taxon>Poales</taxon>
        <taxon>Poaceae</taxon>
        <taxon>BOP clade</taxon>
        <taxon>Pooideae</taxon>
        <taxon>Triticodae</taxon>
        <taxon>Triticeae</taxon>
        <taxon>Triticinae</taxon>
        <taxon>Triticum</taxon>
    </lineage>
</organism>
<dbReference type="SUPFAM" id="SSF51445">
    <property type="entry name" value="(Trans)glycosidases"/>
    <property type="match status" value="1"/>
</dbReference>
<comment type="cofactor">
    <cofactor evidence="2">
        <name>Ca(2+)</name>
        <dbReference type="ChEBI" id="CHEBI:29108"/>
    </cofactor>
</comment>
<dbReference type="InterPro" id="IPR010347">
    <property type="entry name" value="Tdp1"/>
</dbReference>
<dbReference type="GO" id="GO:0006281">
    <property type="term" value="P:DNA repair"/>
    <property type="evidence" value="ECO:0007669"/>
    <property type="project" value="InterPro"/>
</dbReference>
<feature type="domain" description="Glycosyl hydrolase family 13 catalytic" evidence="12">
    <location>
        <begin position="365"/>
        <end position="717"/>
    </location>
</feature>
<gene>
    <name evidence="14" type="ORF">TRIUR3_14533</name>
</gene>
<keyword evidence="7" id="KW-0106">Calcium</keyword>
<dbReference type="STRING" id="4572.M7Y622"/>
<keyword evidence="8" id="KW-0119">Carbohydrate metabolism</keyword>
<dbReference type="SMART" id="SM00810">
    <property type="entry name" value="Alpha-amyl_C2"/>
    <property type="match status" value="1"/>
</dbReference>
<dbReference type="PANTHER" id="PTHR12415:SF3">
    <property type="entry name" value="OS04G0403400 PROTEIN"/>
    <property type="match status" value="1"/>
</dbReference>
<evidence type="ECO:0000256" key="5">
    <source>
        <dbReference type="ARBA" id="ARBA00022723"/>
    </source>
</evidence>
<dbReference type="SUPFAM" id="SSF51011">
    <property type="entry name" value="Glycosyl hydrolase domain"/>
    <property type="match status" value="1"/>
</dbReference>
<dbReference type="EC" id="3.2.1.1" evidence="4"/>
<dbReference type="GO" id="GO:0004556">
    <property type="term" value="F:alpha-amylase activity"/>
    <property type="evidence" value="ECO:0007669"/>
    <property type="project" value="UniProtKB-EC"/>
</dbReference>
<evidence type="ECO:0000256" key="11">
    <source>
        <dbReference type="PIRSR" id="PIRSR610347-2"/>
    </source>
</evidence>
<dbReference type="Gene3D" id="3.20.20.80">
    <property type="entry name" value="Glycosidases"/>
    <property type="match status" value="1"/>
</dbReference>
<dbReference type="eggNOG" id="KOG0471">
    <property type="taxonomic scope" value="Eukaryota"/>
</dbReference>
<dbReference type="GO" id="GO:0003676">
    <property type="term" value="F:nucleic acid binding"/>
    <property type="evidence" value="ECO:0007669"/>
    <property type="project" value="InterPro"/>
</dbReference>
<dbReference type="eggNOG" id="KOG1075">
    <property type="taxonomic scope" value="Eukaryota"/>
</dbReference>
<evidence type="ECO:0000313" key="14">
    <source>
        <dbReference type="EMBL" id="EMS45313.1"/>
    </source>
</evidence>
<dbReference type="Gene3D" id="3.30.870.10">
    <property type="entry name" value="Endonuclease Chain A"/>
    <property type="match status" value="2"/>
</dbReference>
<keyword evidence="5" id="KW-0479">Metal-binding</keyword>
<dbReference type="EMBL" id="KD288500">
    <property type="protein sequence ID" value="EMS45313.1"/>
    <property type="molecule type" value="Genomic_DNA"/>
</dbReference>
<dbReference type="InterPro" id="IPR014905">
    <property type="entry name" value="HIRAN"/>
</dbReference>
<dbReference type="InterPro" id="IPR013780">
    <property type="entry name" value="Glyco_hydro_b"/>
</dbReference>
<dbReference type="InterPro" id="IPR044730">
    <property type="entry name" value="RNase_H-like_dom_plant"/>
</dbReference>
<protein>
    <recommendedName>
        <fullName evidence="4">alpha-amylase</fullName>
        <ecNumber evidence="4">3.2.1.1</ecNumber>
    </recommendedName>
</protein>
<proteinExistence type="predicted"/>
<dbReference type="InterPro" id="IPR012337">
    <property type="entry name" value="RNaseH-like_sf"/>
</dbReference>
<dbReference type="PANTHER" id="PTHR12415">
    <property type="entry name" value="TYROSYL-DNA PHOSPHODIESTERASE 1"/>
    <property type="match status" value="1"/>
</dbReference>
<dbReference type="Gene3D" id="3.30.70.2330">
    <property type="match status" value="1"/>
</dbReference>
<evidence type="ECO:0000256" key="2">
    <source>
        <dbReference type="ARBA" id="ARBA00001913"/>
    </source>
</evidence>
<dbReference type="GO" id="GO:0008270">
    <property type="term" value="F:zinc ion binding"/>
    <property type="evidence" value="ECO:0007669"/>
    <property type="project" value="InterPro"/>
</dbReference>
<feature type="domain" description="Alpha-amylase C-terminal beta-sheet" evidence="13">
    <location>
        <begin position="706"/>
        <end position="764"/>
    </location>
</feature>
<evidence type="ECO:0000256" key="3">
    <source>
        <dbReference type="ARBA" id="ARBA00011245"/>
    </source>
</evidence>
<dbReference type="GO" id="GO:0005983">
    <property type="term" value="P:starch catabolic process"/>
    <property type="evidence" value="ECO:0007669"/>
    <property type="project" value="UniProtKB-ARBA"/>
</dbReference>
<dbReference type="CDD" id="cd11314">
    <property type="entry name" value="AmyAc_arch_bac_plant_AmyA"/>
    <property type="match status" value="1"/>
</dbReference>
<dbReference type="Pfam" id="PF13456">
    <property type="entry name" value="RVT_3"/>
    <property type="match status" value="1"/>
</dbReference>
<dbReference type="Gene3D" id="2.60.40.1180">
    <property type="entry name" value="Golgi alpha-mannosidase II"/>
    <property type="match status" value="1"/>
</dbReference>
<evidence type="ECO:0000256" key="4">
    <source>
        <dbReference type="ARBA" id="ARBA00012595"/>
    </source>
</evidence>
<dbReference type="Pfam" id="PF13966">
    <property type="entry name" value="zf-RVT"/>
    <property type="match status" value="1"/>
</dbReference>
<evidence type="ECO:0000256" key="7">
    <source>
        <dbReference type="ARBA" id="ARBA00022837"/>
    </source>
</evidence>
<dbReference type="SMART" id="SM00642">
    <property type="entry name" value="Aamy"/>
    <property type="match status" value="1"/>
</dbReference>
<evidence type="ECO:0000259" key="13">
    <source>
        <dbReference type="SMART" id="SM00810"/>
    </source>
</evidence>
<dbReference type="Pfam" id="PF07821">
    <property type="entry name" value="Alpha-amyl_C2"/>
    <property type="match status" value="1"/>
</dbReference>